<keyword evidence="10" id="KW-0732">Signal</keyword>
<reference evidence="13" key="1">
    <citation type="journal article" date="2017" name="Proc. Natl. Acad. Sci. U.S.A.">
        <title>Simulation of Deepwater Horizon oil plume reveals substrate specialization within a complex community of hydrocarbon degraders.</title>
        <authorList>
            <person name="Hu P."/>
            <person name="Dubinsky E.A."/>
            <person name="Probst A.J."/>
            <person name="Wang J."/>
            <person name="Sieber C.M.K."/>
            <person name="Tom L.M."/>
            <person name="Gardinali P."/>
            <person name="Banfield J.F."/>
            <person name="Atlas R.M."/>
            <person name="Andersen G.L."/>
        </authorList>
    </citation>
    <scope>NUCLEOTIDE SEQUENCE [LARGE SCALE GENOMIC DNA]</scope>
</reference>
<dbReference type="InterPro" id="IPR006260">
    <property type="entry name" value="TonB/TolA_C"/>
</dbReference>
<dbReference type="AlphaFoldDB" id="A0A1Y5EW88"/>
<dbReference type="InterPro" id="IPR037682">
    <property type="entry name" value="TonB_C"/>
</dbReference>
<evidence type="ECO:0000256" key="9">
    <source>
        <dbReference type="ARBA" id="ARBA00023136"/>
    </source>
</evidence>
<dbReference type="EMBL" id="MAAF01000008">
    <property type="protein sequence ID" value="OUR84837.1"/>
    <property type="molecule type" value="Genomic_DNA"/>
</dbReference>
<dbReference type="GO" id="GO:0005886">
    <property type="term" value="C:plasma membrane"/>
    <property type="evidence" value="ECO:0007669"/>
    <property type="project" value="UniProtKB-SubCell"/>
</dbReference>
<dbReference type="NCBIfam" id="TIGR01352">
    <property type="entry name" value="tonB_Cterm"/>
    <property type="match status" value="1"/>
</dbReference>
<keyword evidence="4" id="KW-1003">Cell membrane</keyword>
<evidence type="ECO:0000256" key="6">
    <source>
        <dbReference type="ARBA" id="ARBA00022692"/>
    </source>
</evidence>
<dbReference type="Proteomes" id="UP000243053">
    <property type="component" value="Unassembled WGS sequence"/>
</dbReference>
<evidence type="ECO:0000256" key="4">
    <source>
        <dbReference type="ARBA" id="ARBA00022475"/>
    </source>
</evidence>
<name>A0A1Y5EW88_COLPS</name>
<evidence type="ECO:0000256" key="8">
    <source>
        <dbReference type="ARBA" id="ARBA00022989"/>
    </source>
</evidence>
<keyword evidence="5" id="KW-0997">Cell inner membrane</keyword>
<evidence type="ECO:0000256" key="2">
    <source>
        <dbReference type="ARBA" id="ARBA00006555"/>
    </source>
</evidence>
<proteinExistence type="inferred from homology"/>
<dbReference type="InterPro" id="IPR051045">
    <property type="entry name" value="TonB-dependent_transducer"/>
</dbReference>
<evidence type="ECO:0000256" key="10">
    <source>
        <dbReference type="SAM" id="SignalP"/>
    </source>
</evidence>
<comment type="subcellular location">
    <subcellularLocation>
        <location evidence="1">Cell inner membrane</location>
        <topology evidence="1">Single-pass membrane protein</topology>
        <orientation evidence="1">Periplasmic side</orientation>
    </subcellularLocation>
</comment>
<comment type="caution">
    <text evidence="12">The sequence shown here is derived from an EMBL/GenBank/DDBJ whole genome shotgun (WGS) entry which is preliminary data.</text>
</comment>
<dbReference type="PROSITE" id="PS52015">
    <property type="entry name" value="TONB_CTD"/>
    <property type="match status" value="1"/>
</dbReference>
<dbReference type="SUPFAM" id="SSF74653">
    <property type="entry name" value="TolA/TonB C-terminal domain"/>
    <property type="match status" value="1"/>
</dbReference>
<dbReference type="Gene3D" id="3.30.2420.10">
    <property type="entry name" value="TonB"/>
    <property type="match status" value="1"/>
</dbReference>
<accession>A0A1Y5EW88</accession>
<evidence type="ECO:0000313" key="13">
    <source>
        <dbReference type="Proteomes" id="UP000243053"/>
    </source>
</evidence>
<dbReference type="GO" id="GO:0055085">
    <property type="term" value="P:transmembrane transport"/>
    <property type="evidence" value="ECO:0007669"/>
    <property type="project" value="InterPro"/>
</dbReference>
<evidence type="ECO:0000256" key="1">
    <source>
        <dbReference type="ARBA" id="ARBA00004383"/>
    </source>
</evidence>
<sequence length="103" mass="11229">MSHKILYASAVAFLAANASAQVSANEISQHLSTIVIPDPLKRVNPKYPMTAARQGRKGWAIFSFVINEDGNVADVILKDSSGSKDITKAAKKAIKKWHYTQTT</sequence>
<dbReference type="GO" id="GO:0015031">
    <property type="term" value="P:protein transport"/>
    <property type="evidence" value="ECO:0007669"/>
    <property type="project" value="UniProtKB-KW"/>
</dbReference>
<evidence type="ECO:0000256" key="3">
    <source>
        <dbReference type="ARBA" id="ARBA00022448"/>
    </source>
</evidence>
<dbReference type="Pfam" id="PF03544">
    <property type="entry name" value="TonB_C"/>
    <property type="match status" value="1"/>
</dbReference>
<keyword evidence="9" id="KW-0472">Membrane</keyword>
<protein>
    <recommendedName>
        <fullName evidence="11">TonB C-terminal domain-containing protein</fullName>
    </recommendedName>
</protein>
<comment type="similarity">
    <text evidence="2">Belongs to the TonB family.</text>
</comment>
<keyword evidence="6" id="KW-0812">Transmembrane</keyword>
<keyword evidence="3" id="KW-0813">Transport</keyword>
<gene>
    <name evidence="12" type="ORF">A9Q75_01155</name>
</gene>
<keyword evidence="8" id="KW-1133">Transmembrane helix</keyword>
<evidence type="ECO:0000256" key="5">
    <source>
        <dbReference type="ARBA" id="ARBA00022519"/>
    </source>
</evidence>
<evidence type="ECO:0000259" key="11">
    <source>
        <dbReference type="PROSITE" id="PS52015"/>
    </source>
</evidence>
<organism evidence="12 13">
    <name type="scientific">Colwellia psychrerythraea</name>
    <name type="common">Vibrio psychroerythus</name>
    <dbReference type="NCBI Taxonomy" id="28229"/>
    <lineage>
        <taxon>Bacteria</taxon>
        <taxon>Pseudomonadati</taxon>
        <taxon>Pseudomonadota</taxon>
        <taxon>Gammaproteobacteria</taxon>
        <taxon>Alteromonadales</taxon>
        <taxon>Colwelliaceae</taxon>
        <taxon>Colwellia</taxon>
    </lineage>
</organism>
<feature type="domain" description="TonB C-terminal" evidence="11">
    <location>
        <begin position="32"/>
        <end position="103"/>
    </location>
</feature>
<keyword evidence="7" id="KW-0653">Protein transport</keyword>
<evidence type="ECO:0000313" key="12">
    <source>
        <dbReference type="EMBL" id="OUR84837.1"/>
    </source>
</evidence>
<dbReference type="PANTHER" id="PTHR33446">
    <property type="entry name" value="PROTEIN TONB-RELATED"/>
    <property type="match status" value="1"/>
</dbReference>
<evidence type="ECO:0000256" key="7">
    <source>
        <dbReference type="ARBA" id="ARBA00022927"/>
    </source>
</evidence>
<dbReference type="PANTHER" id="PTHR33446:SF14">
    <property type="entry name" value="PROTEIN TONB"/>
    <property type="match status" value="1"/>
</dbReference>
<feature type="signal peptide" evidence="10">
    <location>
        <begin position="1"/>
        <end position="20"/>
    </location>
</feature>
<feature type="chain" id="PRO_5012102128" description="TonB C-terminal domain-containing protein" evidence="10">
    <location>
        <begin position="21"/>
        <end position="103"/>
    </location>
</feature>